<keyword evidence="12 17" id="KW-1133">Transmembrane helix</keyword>
<dbReference type="PANTHER" id="PTHR32309:SF13">
    <property type="entry name" value="FERRIC ENTEROBACTIN TRANSPORT PROTEIN FEPE"/>
    <property type="match status" value="1"/>
</dbReference>
<evidence type="ECO:0000256" key="11">
    <source>
        <dbReference type="ARBA" id="ARBA00022840"/>
    </source>
</evidence>
<dbReference type="Pfam" id="PF13807">
    <property type="entry name" value="GNVR"/>
    <property type="match status" value="1"/>
</dbReference>
<keyword evidence="16" id="KW-0175">Coiled coil</keyword>
<dbReference type="InterPro" id="IPR005702">
    <property type="entry name" value="Wzc-like_C"/>
</dbReference>
<keyword evidence="13 17" id="KW-0472">Membrane</keyword>
<evidence type="ECO:0000256" key="4">
    <source>
        <dbReference type="ARBA" id="ARBA00011903"/>
    </source>
</evidence>
<name>A0ABT5UVI0_9VIBR</name>
<comment type="similarity">
    <text evidence="3">Belongs to the etk/wzc family.</text>
</comment>
<dbReference type="CDD" id="cd05387">
    <property type="entry name" value="BY-kinase"/>
    <property type="match status" value="1"/>
</dbReference>
<feature type="domain" description="Tyrosine-protein kinase G-rich" evidence="20">
    <location>
        <begin position="397"/>
        <end position="468"/>
    </location>
</feature>
<evidence type="ECO:0000256" key="14">
    <source>
        <dbReference type="ARBA" id="ARBA00023137"/>
    </source>
</evidence>
<evidence type="ECO:0000256" key="1">
    <source>
        <dbReference type="ARBA" id="ARBA00004429"/>
    </source>
</evidence>
<protein>
    <recommendedName>
        <fullName evidence="4">non-specific protein-tyrosine kinase</fullName>
        <ecNumber evidence="4">2.7.10.2</ecNumber>
    </recommendedName>
</protein>
<keyword evidence="5" id="KW-1003">Cell membrane</keyword>
<evidence type="ECO:0000256" key="13">
    <source>
        <dbReference type="ARBA" id="ARBA00023136"/>
    </source>
</evidence>
<evidence type="ECO:0000256" key="2">
    <source>
        <dbReference type="ARBA" id="ARBA00007316"/>
    </source>
</evidence>
<keyword evidence="9" id="KW-0547">Nucleotide-binding</keyword>
<dbReference type="InterPro" id="IPR027417">
    <property type="entry name" value="P-loop_NTPase"/>
</dbReference>
<evidence type="ECO:0000256" key="17">
    <source>
        <dbReference type="SAM" id="Phobius"/>
    </source>
</evidence>
<dbReference type="EC" id="2.7.10.2" evidence="4"/>
<feature type="transmembrane region" description="Helical" evidence="17">
    <location>
        <begin position="26"/>
        <end position="44"/>
    </location>
</feature>
<dbReference type="PANTHER" id="PTHR32309">
    <property type="entry name" value="TYROSINE-PROTEIN KINASE"/>
    <property type="match status" value="1"/>
</dbReference>
<evidence type="ECO:0000256" key="9">
    <source>
        <dbReference type="ARBA" id="ARBA00022741"/>
    </source>
</evidence>
<evidence type="ECO:0000256" key="3">
    <source>
        <dbReference type="ARBA" id="ARBA00008883"/>
    </source>
</evidence>
<keyword evidence="6" id="KW-0997">Cell inner membrane</keyword>
<evidence type="ECO:0000259" key="18">
    <source>
        <dbReference type="Pfam" id="PF02706"/>
    </source>
</evidence>
<evidence type="ECO:0000256" key="8">
    <source>
        <dbReference type="ARBA" id="ARBA00022692"/>
    </source>
</evidence>
<dbReference type="NCBIfam" id="TIGR01007">
    <property type="entry name" value="eps_fam"/>
    <property type="match status" value="1"/>
</dbReference>
<evidence type="ECO:0000256" key="10">
    <source>
        <dbReference type="ARBA" id="ARBA00022777"/>
    </source>
</evidence>
<dbReference type="InterPro" id="IPR003856">
    <property type="entry name" value="LPS_length_determ_N"/>
</dbReference>
<keyword evidence="11" id="KW-0067">ATP-binding</keyword>
<feature type="domain" description="Polysaccharide chain length determinant N-terminal" evidence="18">
    <location>
        <begin position="12"/>
        <end position="101"/>
    </location>
</feature>
<keyword evidence="8 17" id="KW-0812">Transmembrane</keyword>
<dbReference type="RefSeq" id="WP_274721208.1">
    <property type="nucleotide sequence ID" value="NZ_JARBFT010000001.1"/>
</dbReference>
<reference evidence="21 22" key="1">
    <citation type="submission" date="2023-02" db="EMBL/GenBank/DDBJ databases">
        <title>Vibrio intestini sp. nov., a close relative of Vibrio cholerae isolated from the intestine of Healthy Culter dabryi.</title>
        <authorList>
            <person name="Wu N."/>
        </authorList>
    </citation>
    <scope>NUCLEOTIDE SEQUENCE [LARGE SCALE GENOMIC DNA]</scope>
    <source>
        <strain evidence="21 22">DSL-7</strain>
    </source>
</reference>
<dbReference type="InterPro" id="IPR032807">
    <property type="entry name" value="GNVR"/>
</dbReference>
<evidence type="ECO:0000259" key="19">
    <source>
        <dbReference type="Pfam" id="PF13614"/>
    </source>
</evidence>
<proteinExistence type="inferred from homology"/>
<comment type="subcellular location">
    <subcellularLocation>
        <location evidence="1">Cell inner membrane</location>
        <topology evidence="1">Multi-pass membrane protein</topology>
    </subcellularLocation>
</comment>
<evidence type="ECO:0000256" key="5">
    <source>
        <dbReference type="ARBA" id="ARBA00022475"/>
    </source>
</evidence>
<feature type="coiled-coil region" evidence="16">
    <location>
        <begin position="335"/>
        <end position="377"/>
    </location>
</feature>
<dbReference type="Pfam" id="PF02706">
    <property type="entry name" value="Wzz"/>
    <property type="match status" value="1"/>
</dbReference>
<evidence type="ECO:0000313" key="22">
    <source>
        <dbReference type="Proteomes" id="UP001216189"/>
    </source>
</evidence>
<dbReference type="InterPro" id="IPR050445">
    <property type="entry name" value="Bact_polysacc_biosynth/exp"/>
</dbReference>
<comment type="catalytic activity">
    <reaction evidence="15">
        <text>L-tyrosyl-[protein] + ATP = O-phospho-L-tyrosyl-[protein] + ADP + H(+)</text>
        <dbReference type="Rhea" id="RHEA:10596"/>
        <dbReference type="Rhea" id="RHEA-COMP:10136"/>
        <dbReference type="Rhea" id="RHEA-COMP:20101"/>
        <dbReference type="ChEBI" id="CHEBI:15378"/>
        <dbReference type="ChEBI" id="CHEBI:30616"/>
        <dbReference type="ChEBI" id="CHEBI:46858"/>
        <dbReference type="ChEBI" id="CHEBI:61978"/>
        <dbReference type="ChEBI" id="CHEBI:456216"/>
        <dbReference type="EC" id="2.7.10.2"/>
    </reaction>
</comment>
<keyword evidence="22" id="KW-1185">Reference proteome</keyword>
<evidence type="ECO:0000313" key="21">
    <source>
        <dbReference type="EMBL" id="MDE1513411.1"/>
    </source>
</evidence>
<dbReference type="Proteomes" id="UP001216189">
    <property type="component" value="Unassembled WGS sequence"/>
</dbReference>
<comment type="caution">
    <text evidence="21">The sequence shown here is derived from an EMBL/GenBank/DDBJ whole genome shotgun (WGS) entry which is preliminary data.</text>
</comment>
<comment type="similarity">
    <text evidence="2">Belongs to the CpsD/CapB family.</text>
</comment>
<dbReference type="EMBL" id="JARBFT010000001">
    <property type="protein sequence ID" value="MDE1513411.1"/>
    <property type="molecule type" value="Genomic_DNA"/>
</dbReference>
<feature type="coiled-coil region" evidence="16">
    <location>
        <begin position="221"/>
        <end position="278"/>
    </location>
</feature>
<dbReference type="SUPFAM" id="SSF52540">
    <property type="entry name" value="P-loop containing nucleoside triphosphate hydrolases"/>
    <property type="match status" value="1"/>
</dbReference>
<organism evidence="21 22">
    <name type="scientific">Vibrio chanodichtyis</name>
    <dbReference type="NCBI Taxonomy" id="3027932"/>
    <lineage>
        <taxon>Bacteria</taxon>
        <taxon>Pseudomonadati</taxon>
        <taxon>Pseudomonadota</taxon>
        <taxon>Gammaproteobacteria</taxon>
        <taxon>Vibrionales</taxon>
        <taxon>Vibrionaceae</taxon>
        <taxon>Vibrio</taxon>
    </lineage>
</organism>
<dbReference type="Pfam" id="PF13614">
    <property type="entry name" value="AAA_31"/>
    <property type="match status" value="1"/>
</dbReference>
<evidence type="ECO:0000259" key="20">
    <source>
        <dbReference type="Pfam" id="PF13807"/>
    </source>
</evidence>
<accession>A0ABT5UVI0</accession>
<evidence type="ECO:0000256" key="16">
    <source>
        <dbReference type="SAM" id="Coils"/>
    </source>
</evidence>
<feature type="domain" description="AAA" evidence="19">
    <location>
        <begin position="548"/>
        <end position="681"/>
    </location>
</feature>
<keyword evidence="10" id="KW-0418">Kinase</keyword>
<sequence length="737" mass="83012">MAGKQFTQEEVIDIRQYFNVLLSYKWRILLFSTLVTTISLLLVLSMRSEYTARATILIESTQAKAVSIEEVYGLDTKSQEYYLTQIEILKSDAIAEQVIQRLALQSHSEFDLTPQNNRLSELKEQILQWLPILNRFKSQNVEQDPEQLAYRQNRLVLYKFKLGMEIVPIRKTQLVNIYYTAGDPQLAANIANEIARVYMDSHLEAKLEVELKANTWLNTRMEELREKMRSSETQLQAFLQAEGLVDVQGVEGLATQGLEELTSQMNRARDRRVAAETLYLVASSYSKNDRDITALSSIPEISNHPTIRDLKVAEVDAERKVSEFSKRYGPKHPRLKSAQAQLDAVRSNLRAELRQLLNGINNELQGAKQAELALQAEFKQRKSEFQTLTVKNAKFSELKREVQTNRELFDLFLARQKETSASGDFNTTIARFTDQASPPLAPSKPNKKLIVLLTWVASFGFGCVLAFISDAMSDTFTDIKQVEKQLALSLLGVIPMIGKRRAKLDAKAYFDAGLHQLTEAVRTIRTSYLLAHVNQGQHVVMLTSCIPGEGKTLSSINLALSLAQMEKTLLIDCDLRKPAVAHRFGISGAQPGITNLLTGTHSLADCIYHDQQSGLDILTAGVYTSNPLELLSSSKFSHWLTQLRTQYQQIVIDTPPCLAVSDSFMLAKYVDSVILVIDAHHTRTPMVRDVVGKLTHQASRIDGVILNRLNAKQASRYSGYYHPQAYYADYGKASARE</sequence>
<keyword evidence="14" id="KW-0829">Tyrosine-protein kinase</keyword>
<gene>
    <name evidence="21" type="primary">vpsO</name>
    <name evidence="21" type="ORF">PUN32_00100</name>
</gene>
<evidence type="ECO:0000256" key="7">
    <source>
        <dbReference type="ARBA" id="ARBA00022679"/>
    </source>
</evidence>
<dbReference type="InterPro" id="IPR025669">
    <property type="entry name" value="AAA_dom"/>
</dbReference>
<keyword evidence="7" id="KW-0808">Transferase</keyword>
<dbReference type="Gene3D" id="3.40.50.300">
    <property type="entry name" value="P-loop containing nucleotide triphosphate hydrolases"/>
    <property type="match status" value="1"/>
</dbReference>
<evidence type="ECO:0000256" key="15">
    <source>
        <dbReference type="ARBA" id="ARBA00051245"/>
    </source>
</evidence>
<evidence type="ECO:0000256" key="6">
    <source>
        <dbReference type="ARBA" id="ARBA00022519"/>
    </source>
</evidence>
<evidence type="ECO:0000256" key="12">
    <source>
        <dbReference type="ARBA" id="ARBA00022989"/>
    </source>
</evidence>